<gene>
    <name evidence="3" type="ORF">TRAPUB_14074</name>
    <name evidence="2" type="ORF">TRAPUB_2878</name>
</gene>
<evidence type="ECO:0000313" key="2">
    <source>
        <dbReference type="EMBL" id="OJT06298.1"/>
    </source>
</evidence>
<accession>A0A1M2VPE4</accession>
<comment type="caution">
    <text evidence="3">The sequence shown here is derived from an EMBL/GenBank/DDBJ whole genome shotgun (WGS) entry which is preliminary data.</text>
</comment>
<dbReference type="OrthoDB" id="4743193at2759"/>
<dbReference type="OMA" id="IIRIDIV"/>
<dbReference type="STRING" id="154538.A0A1M2VPE4"/>
<proteinExistence type="predicted"/>
<dbReference type="Pfam" id="PF20231">
    <property type="entry name" value="DUF6589"/>
    <property type="match status" value="1"/>
</dbReference>
<dbReference type="Proteomes" id="UP000184267">
    <property type="component" value="Unassembled WGS sequence"/>
</dbReference>
<dbReference type="AlphaFoldDB" id="A0A1M2VPE4"/>
<feature type="domain" description="DUF6589" evidence="1">
    <location>
        <begin position="343"/>
        <end position="671"/>
    </location>
</feature>
<dbReference type="EMBL" id="MNAD01000914">
    <property type="protein sequence ID" value="OJT09443.1"/>
    <property type="molecule type" value="Genomic_DNA"/>
</dbReference>
<dbReference type="InterPro" id="IPR046496">
    <property type="entry name" value="DUF6589"/>
</dbReference>
<sequence>MSASTSDRSTLLRNVLSNLQSLNVTLSELLSFVVVHTQFNRPNDILFKDLVANTRVILAALYHNPATASSSLAWAQDITRAHHSDTVSQLTSVSHGWHFGATQADPTQIQDFQLDDMADHLEKSAPDLWALVIGLLGRRTEAVRARPAAQSERRALFWDDPEDDEYWDGDDDKAVVIISILMHSQDQRCNALQCVTGIFLHSCGAPEKLVKVLSRMGISIALSSIHRAIKSLTEHGSDDVRVLAQTLCASYAFDNLDFKVPSGIPTVEKPSDGLIHIATGTLLRLEHGVEREDLRCSAKLWDRNTSNPQASDPRPYNPRTTMRHLFTLHPEPDVAEGGLSRRGRFRAWFVARTLMTHGPAPFAYYRSQLRDPEPIETIPVVKLHQKPLGAMDISLSTISGNLEALSAMYTQGGVGDPHRDEDPAMPDETIMDLSEYVTLVHGDLGTYEKVLSALRRRNQERTPHDRLQAVVFVMGLFHLKMASADAIWRILVTPEGSRVDNTSFIKLVGQLRPDASSRLTSNAKYRDRHDLIAHVAAMLILNAWDVEVKRRWGYETLDAWAETKPSLANIEAVAESIAREYIEGDGQDLYGKQEEAVDQRDKVRENTLRTLNYLLLYEELSYAMNAGCIGRVETLFPVWIQIFRAVGKHKYANHMLRFMHALYFVYPEELR</sequence>
<organism evidence="3 4">
    <name type="scientific">Trametes pubescens</name>
    <name type="common">White-rot fungus</name>
    <dbReference type="NCBI Taxonomy" id="154538"/>
    <lineage>
        <taxon>Eukaryota</taxon>
        <taxon>Fungi</taxon>
        <taxon>Dikarya</taxon>
        <taxon>Basidiomycota</taxon>
        <taxon>Agaricomycotina</taxon>
        <taxon>Agaricomycetes</taxon>
        <taxon>Polyporales</taxon>
        <taxon>Polyporaceae</taxon>
        <taxon>Trametes</taxon>
    </lineage>
</organism>
<evidence type="ECO:0000313" key="3">
    <source>
        <dbReference type="EMBL" id="OJT09443.1"/>
    </source>
</evidence>
<evidence type="ECO:0000313" key="4">
    <source>
        <dbReference type="Proteomes" id="UP000184267"/>
    </source>
</evidence>
<evidence type="ECO:0000259" key="1">
    <source>
        <dbReference type="Pfam" id="PF20231"/>
    </source>
</evidence>
<dbReference type="EMBL" id="MNAD01001330">
    <property type="protein sequence ID" value="OJT06298.1"/>
    <property type="molecule type" value="Genomic_DNA"/>
</dbReference>
<name>A0A1M2VPE4_TRAPU</name>
<reference evidence="3 4" key="1">
    <citation type="submission" date="2016-10" db="EMBL/GenBank/DDBJ databases">
        <title>Genome sequence of the basidiomycete white-rot fungus Trametes pubescens.</title>
        <authorList>
            <person name="Makela M.R."/>
            <person name="Granchi Z."/>
            <person name="Peng M."/>
            <person name="De Vries R.P."/>
            <person name="Grigoriev I."/>
            <person name="Riley R."/>
            <person name="Hilden K."/>
        </authorList>
    </citation>
    <scope>NUCLEOTIDE SEQUENCE [LARGE SCALE GENOMIC DNA]</scope>
    <source>
        <strain evidence="3 4">FBCC735</strain>
    </source>
</reference>
<keyword evidence="4" id="KW-1185">Reference proteome</keyword>
<protein>
    <recommendedName>
        <fullName evidence="1">DUF6589 domain-containing protein</fullName>
    </recommendedName>
</protein>